<keyword evidence="2" id="KW-1185">Reference proteome</keyword>
<dbReference type="Proteomes" id="UP000604475">
    <property type="component" value="Unassembled WGS sequence"/>
</dbReference>
<evidence type="ECO:0000313" key="1">
    <source>
        <dbReference type="EMBL" id="MBL7628095.1"/>
    </source>
</evidence>
<dbReference type="EMBL" id="JAEACQ010000170">
    <property type="protein sequence ID" value="MBL7628095.1"/>
    <property type="molecule type" value="Genomic_DNA"/>
</dbReference>
<gene>
    <name evidence="1" type="ORF">I7412_13255</name>
</gene>
<sequence>MAPPAEARAARFILRRVDDDIRELVRAQPAYLFGWPVPLLDEIGALSRAAYDGQIDLDGWRRHDSDLRAAMPPVTVVDAAAVTALHRRVTEAWREARRGAADSADAEGLLTLMGRLRYITEAAPTDATLFHELAGITRQLREYSQHDNLNRSFARRAELIRGWLVTSPEYDLVSGLEWAVVGRHRWVSTPLGAVPTFVDEARRLALTDPANAEKAKASAGIRGHDGVPPAIAAAETRQAMLSSSFAILLEETWRRPGYEDLGESLAATWNRPATRRLLLEVTADGWPRAFATFDPGLPSVATGPSGRASHAQASTPIFQAMSNDLSSSRLGQV</sequence>
<proteinExistence type="predicted"/>
<name>A0A937UQB6_9ACTN</name>
<reference evidence="1" key="1">
    <citation type="submission" date="2020-12" db="EMBL/GenBank/DDBJ databases">
        <title>Genomic characterization of non-nitrogen-fixing Frankia strains.</title>
        <authorList>
            <person name="Carlos-Shanley C."/>
            <person name="Guerra T."/>
            <person name="Hahn D."/>
        </authorList>
    </citation>
    <scope>NUCLEOTIDE SEQUENCE</scope>
    <source>
        <strain evidence="1">CN6</strain>
    </source>
</reference>
<dbReference type="AlphaFoldDB" id="A0A937UQB6"/>
<comment type="caution">
    <text evidence="1">The sequence shown here is derived from an EMBL/GenBank/DDBJ whole genome shotgun (WGS) entry which is preliminary data.</text>
</comment>
<evidence type="ECO:0000313" key="2">
    <source>
        <dbReference type="Proteomes" id="UP000604475"/>
    </source>
</evidence>
<organism evidence="1 2">
    <name type="scientific">Frankia nepalensis</name>
    <dbReference type="NCBI Taxonomy" id="1836974"/>
    <lineage>
        <taxon>Bacteria</taxon>
        <taxon>Bacillati</taxon>
        <taxon>Actinomycetota</taxon>
        <taxon>Actinomycetes</taxon>
        <taxon>Frankiales</taxon>
        <taxon>Frankiaceae</taxon>
        <taxon>Frankia</taxon>
    </lineage>
</organism>
<protein>
    <submittedName>
        <fullName evidence="1">Uncharacterized protein</fullName>
    </submittedName>
</protein>
<accession>A0A937UQB6</accession>